<dbReference type="STRING" id="7167.A0A182FXT8"/>
<dbReference type="PANTHER" id="PTHR13523:SF2">
    <property type="entry name" value="COILED-COIL-HELIX-COILED-COIL-HELIX DOMAIN CONTAINING 2, ISOFORM A-RELATED"/>
    <property type="match status" value="1"/>
</dbReference>
<evidence type="ECO:0000313" key="2">
    <source>
        <dbReference type="EnsemblMetazoa" id="AALB014455-PA"/>
    </source>
</evidence>
<reference evidence="2 3" key="1">
    <citation type="journal article" date="2017" name="G3 (Bethesda)">
        <title>The Physical Genome Mapping of Anopheles albimanus Corrected Scaffold Misassemblies and Identified Interarm Rearrangements in Genus Anopheles.</title>
        <authorList>
            <person name="Artemov G.N."/>
            <person name="Peery A.N."/>
            <person name="Jiang X."/>
            <person name="Tu Z."/>
            <person name="Stegniy V.N."/>
            <person name="Sharakhova M.V."/>
            <person name="Sharakhov I.V."/>
        </authorList>
    </citation>
    <scope>NUCLEOTIDE SEQUENCE [LARGE SCALE GENOMIC DNA]</scope>
    <source>
        <strain evidence="2 3">ALBI9_A</strain>
    </source>
</reference>
<dbReference type="VEuPathDB" id="VectorBase:AALB014455"/>
<dbReference type="EnsemblMetazoa" id="AALB014455-RA">
    <property type="protein sequence ID" value="AALB014455-PA"/>
    <property type="gene ID" value="AALB014455"/>
</dbReference>
<evidence type="ECO:0000256" key="1">
    <source>
        <dbReference type="SAM" id="MobiDB-lite"/>
    </source>
</evidence>
<feature type="region of interest" description="Disordered" evidence="1">
    <location>
        <begin position="1"/>
        <end position="52"/>
    </location>
</feature>
<evidence type="ECO:0000313" key="3">
    <source>
        <dbReference type="Proteomes" id="UP000069272"/>
    </source>
</evidence>
<name>A0A182FXT8_ANOAL</name>
<dbReference type="InterPro" id="IPR055304">
    <property type="entry name" value="CHCHD2/10-like"/>
</dbReference>
<protein>
    <submittedName>
        <fullName evidence="2">Uncharacterized protein</fullName>
    </submittedName>
</protein>
<proteinExistence type="predicted"/>
<reference evidence="2" key="2">
    <citation type="submission" date="2022-08" db="UniProtKB">
        <authorList>
            <consortium name="EnsemblMetazoa"/>
        </authorList>
    </citation>
    <scope>IDENTIFICATION</scope>
    <source>
        <strain evidence="2">STECLA/ALBI9_A</strain>
    </source>
</reference>
<keyword evidence="3" id="KW-1185">Reference proteome</keyword>
<organism evidence="2 3">
    <name type="scientific">Anopheles albimanus</name>
    <name type="common">New world malaria mosquito</name>
    <dbReference type="NCBI Taxonomy" id="7167"/>
    <lineage>
        <taxon>Eukaryota</taxon>
        <taxon>Metazoa</taxon>
        <taxon>Ecdysozoa</taxon>
        <taxon>Arthropoda</taxon>
        <taxon>Hexapoda</taxon>
        <taxon>Insecta</taxon>
        <taxon>Pterygota</taxon>
        <taxon>Neoptera</taxon>
        <taxon>Endopterygota</taxon>
        <taxon>Diptera</taxon>
        <taxon>Nematocera</taxon>
        <taxon>Culicoidea</taxon>
        <taxon>Culicidae</taxon>
        <taxon>Anophelinae</taxon>
        <taxon>Anopheles</taxon>
    </lineage>
</organism>
<dbReference type="AlphaFoldDB" id="A0A182FXT8"/>
<dbReference type="GO" id="GO:0005634">
    <property type="term" value="C:nucleus"/>
    <property type="evidence" value="ECO:0007669"/>
    <property type="project" value="TreeGrafter"/>
</dbReference>
<dbReference type="PANTHER" id="PTHR13523">
    <property type="entry name" value="COILED-COIL-HELIX-COILED-COIL-HELIX DOMAIN CONTAINING 2/NUR77"/>
    <property type="match status" value="1"/>
</dbReference>
<dbReference type="GO" id="GO:0005739">
    <property type="term" value="C:mitochondrion"/>
    <property type="evidence" value="ECO:0007669"/>
    <property type="project" value="TreeGrafter"/>
</dbReference>
<dbReference type="GO" id="GO:0007005">
    <property type="term" value="P:mitochondrion organization"/>
    <property type="evidence" value="ECO:0007669"/>
    <property type="project" value="InterPro"/>
</dbReference>
<accession>A0A182FXT8</accession>
<feature type="compositionally biased region" description="Polar residues" evidence="1">
    <location>
        <begin position="26"/>
        <end position="37"/>
    </location>
</feature>
<sequence>MPRRQSHTGSSSRDTSRNFAPKSPNAAKSTVAPPSTREQSKEATKLSNIPAPGSGMFAQMAATAGGVAIGSVLGRAFGGLFERSGSEPQREENADSIGAKVLRTDAEGKTAGNEHELVSNDCNWEIKRFLACIDEQHDAKLCEDFKEAMHQCKLKKMPEMNRH</sequence>
<dbReference type="Proteomes" id="UP000069272">
    <property type="component" value="Chromosome 3L"/>
</dbReference>